<dbReference type="AlphaFoldDB" id="A0A397IU30"/>
<reference evidence="1 2" key="1">
    <citation type="submission" date="2018-08" db="EMBL/GenBank/DDBJ databases">
        <title>Genome and evolution of the arbuscular mycorrhizal fungus Diversispora epigaea (formerly Glomus versiforme) and its bacterial endosymbionts.</title>
        <authorList>
            <person name="Sun X."/>
            <person name="Fei Z."/>
            <person name="Harrison M."/>
        </authorList>
    </citation>
    <scope>NUCLEOTIDE SEQUENCE [LARGE SCALE GENOMIC DNA]</scope>
    <source>
        <strain evidence="1 2">IT104</strain>
    </source>
</reference>
<organism evidence="1 2">
    <name type="scientific">Diversispora epigaea</name>
    <dbReference type="NCBI Taxonomy" id="1348612"/>
    <lineage>
        <taxon>Eukaryota</taxon>
        <taxon>Fungi</taxon>
        <taxon>Fungi incertae sedis</taxon>
        <taxon>Mucoromycota</taxon>
        <taxon>Glomeromycotina</taxon>
        <taxon>Glomeromycetes</taxon>
        <taxon>Diversisporales</taxon>
        <taxon>Diversisporaceae</taxon>
        <taxon>Diversispora</taxon>
    </lineage>
</organism>
<name>A0A397IU30_9GLOM</name>
<dbReference type="Proteomes" id="UP000266861">
    <property type="component" value="Unassembled WGS sequence"/>
</dbReference>
<keyword evidence="2" id="KW-1185">Reference proteome</keyword>
<accession>A0A397IU30</accession>
<evidence type="ECO:0000313" key="2">
    <source>
        <dbReference type="Proteomes" id="UP000266861"/>
    </source>
</evidence>
<protein>
    <submittedName>
        <fullName evidence="1">Uncharacterized protein</fullName>
    </submittedName>
</protein>
<evidence type="ECO:0000313" key="1">
    <source>
        <dbReference type="EMBL" id="RHZ78517.1"/>
    </source>
</evidence>
<dbReference type="OrthoDB" id="2410248at2759"/>
<dbReference type="EMBL" id="PQFF01000153">
    <property type="protein sequence ID" value="RHZ78517.1"/>
    <property type="molecule type" value="Genomic_DNA"/>
</dbReference>
<proteinExistence type="predicted"/>
<comment type="caution">
    <text evidence="1">The sequence shown here is derived from an EMBL/GenBank/DDBJ whole genome shotgun (WGS) entry which is preliminary data.</text>
</comment>
<sequence>MLRLKPEINHLIQERIVTSRSELLNQHQGHDAILEEINKALKSLIPPTPSQWHWEIAAHNCTKFLKLRTNFFNVIGYSDNKSHKPCTRPSFNAESRRFRTRLRKMQFINPNASNRMFQNISGKSILSEELKNFTEIARRKRIEFIGEKLSKKTSWHPIPITCEEANLQKSESSLTKSQILSIINSLIPSLDDSDRLQFRSLSNKSRDELMNILQKIRNLLAESSNTNKEID</sequence>
<gene>
    <name evidence="1" type="ORF">Glove_162g103</name>
</gene>